<organism evidence="1 2">
    <name type="scientific">Mycena metata</name>
    <dbReference type="NCBI Taxonomy" id="1033252"/>
    <lineage>
        <taxon>Eukaryota</taxon>
        <taxon>Fungi</taxon>
        <taxon>Dikarya</taxon>
        <taxon>Basidiomycota</taxon>
        <taxon>Agaricomycotina</taxon>
        <taxon>Agaricomycetes</taxon>
        <taxon>Agaricomycetidae</taxon>
        <taxon>Agaricales</taxon>
        <taxon>Marasmiineae</taxon>
        <taxon>Mycenaceae</taxon>
        <taxon>Mycena</taxon>
    </lineage>
</organism>
<gene>
    <name evidence="1" type="ORF">B0H16DRAFT_1455653</name>
</gene>
<accession>A0AAD7JDJ3</accession>
<protein>
    <submittedName>
        <fullName evidence="1">Uncharacterized protein</fullName>
    </submittedName>
</protein>
<name>A0AAD7JDJ3_9AGAR</name>
<dbReference type="EMBL" id="JARKIB010000032">
    <property type="protein sequence ID" value="KAJ7762615.1"/>
    <property type="molecule type" value="Genomic_DNA"/>
</dbReference>
<evidence type="ECO:0000313" key="1">
    <source>
        <dbReference type="EMBL" id="KAJ7762615.1"/>
    </source>
</evidence>
<comment type="caution">
    <text evidence="1">The sequence shown here is derived from an EMBL/GenBank/DDBJ whole genome shotgun (WGS) entry which is preliminary data.</text>
</comment>
<sequence>MPNIPDADVEASIAELEALEAAGVDVTATLRRLRNHAPRRAPPARSSTSVAPRLLPHVHDVAASSTLNPAAPPFAAAAAPFAAAAPPFATAAAPPFAAAAPPFAAAAPPFAAGTLQERVNNGRARSLPPSLSHSQQRMLSLSRSFNAGTITLERVERVNTDVGGNITHK</sequence>
<dbReference type="Proteomes" id="UP001215598">
    <property type="component" value="Unassembled WGS sequence"/>
</dbReference>
<dbReference type="AlphaFoldDB" id="A0AAD7JDJ3"/>
<reference evidence="1" key="1">
    <citation type="submission" date="2023-03" db="EMBL/GenBank/DDBJ databases">
        <title>Massive genome expansion in bonnet fungi (Mycena s.s.) driven by repeated elements and novel gene families across ecological guilds.</title>
        <authorList>
            <consortium name="Lawrence Berkeley National Laboratory"/>
            <person name="Harder C.B."/>
            <person name="Miyauchi S."/>
            <person name="Viragh M."/>
            <person name="Kuo A."/>
            <person name="Thoen E."/>
            <person name="Andreopoulos B."/>
            <person name="Lu D."/>
            <person name="Skrede I."/>
            <person name="Drula E."/>
            <person name="Henrissat B."/>
            <person name="Morin E."/>
            <person name="Kohler A."/>
            <person name="Barry K."/>
            <person name="LaButti K."/>
            <person name="Morin E."/>
            <person name="Salamov A."/>
            <person name="Lipzen A."/>
            <person name="Mereny Z."/>
            <person name="Hegedus B."/>
            <person name="Baldrian P."/>
            <person name="Stursova M."/>
            <person name="Weitz H."/>
            <person name="Taylor A."/>
            <person name="Grigoriev I.V."/>
            <person name="Nagy L.G."/>
            <person name="Martin F."/>
            <person name="Kauserud H."/>
        </authorList>
    </citation>
    <scope>NUCLEOTIDE SEQUENCE</scope>
    <source>
        <strain evidence="1">CBHHK182m</strain>
    </source>
</reference>
<proteinExistence type="predicted"/>
<evidence type="ECO:0000313" key="2">
    <source>
        <dbReference type="Proteomes" id="UP001215598"/>
    </source>
</evidence>
<keyword evidence="2" id="KW-1185">Reference proteome</keyword>